<proteinExistence type="predicted"/>
<feature type="region of interest" description="Disordered" evidence="1">
    <location>
        <begin position="76"/>
        <end position="111"/>
    </location>
</feature>
<name>A0A182TEK4_9DIPT</name>
<evidence type="ECO:0000256" key="1">
    <source>
        <dbReference type="SAM" id="MobiDB-lite"/>
    </source>
</evidence>
<organism evidence="2 3">
    <name type="scientific">Anopheles melas</name>
    <dbReference type="NCBI Taxonomy" id="34690"/>
    <lineage>
        <taxon>Eukaryota</taxon>
        <taxon>Metazoa</taxon>
        <taxon>Ecdysozoa</taxon>
        <taxon>Arthropoda</taxon>
        <taxon>Hexapoda</taxon>
        <taxon>Insecta</taxon>
        <taxon>Pterygota</taxon>
        <taxon>Neoptera</taxon>
        <taxon>Endopterygota</taxon>
        <taxon>Diptera</taxon>
        <taxon>Nematocera</taxon>
        <taxon>Culicoidea</taxon>
        <taxon>Culicidae</taxon>
        <taxon>Anophelinae</taxon>
        <taxon>Anopheles</taxon>
    </lineage>
</organism>
<dbReference type="STRING" id="34690.A0A182TEK4"/>
<evidence type="ECO:0000313" key="2">
    <source>
        <dbReference type="EnsemblMetazoa" id="AMEC000922-PA"/>
    </source>
</evidence>
<reference evidence="3" key="1">
    <citation type="submission" date="2014-01" db="EMBL/GenBank/DDBJ databases">
        <title>The Genome Sequence of Anopheles melas CM1001059_A (V2).</title>
        <authorList>
            <consortium name="The Broad Institute Genomics Platform"/>
            <person name="Neafsey D.E."/>
            <person name="Besansky N."/>
            <person name="Howell P."/>
            <person name="Walton C."/>
            <person name="Young S.K."/>
            <person name="Zeng Q."/>
            <person name="Gargeya S."/>
            <person name="Fitzgerald M."/>
            <person name="Haas B."/>
            <person name="Abouelleil A."/>
            <person name="Allen A.W."/>
            <person name="Alvarado L."/>
            <person name="Arachchi H.M."/>
            <person name="Berlin A.M."/>
            <person name="Chapman S.B."/>
            <person name="Gainer-Dewar J."/>
            <person name="Goldberg J."/>
            <person name="Griggs A."/>
            <person name="Gujja S."/>
            <person name="Hansen M."/>
            <person name="Howarth C."/>
            <person name="Imamovic A."/>
            <person name="Ireland A."/>
            <person name="Larimer J."/>
            <person name="McCowan C."/>
            <person name="Murphy C."/>
            <person name="Pearson M."/>
            <person name="Poon T.W."/>
            <person name="Priest M."/>
            <person name="Roberts A."/>
            <person name="Saif S."/>
            <person name="Shea T."/>
            <person name="Sisk P."/>
            <person name="Sykes S."/>
            <person name="Wortman J."/>
            <person name="Nusbaum C."/>
            <person name="Birren B."/>
        </authorList>
    </citation>
    <scope>NUCLEOTIDE SEQUENCE [LARGE SCALE GENOMIC DNA]</scope>
    <source>
        <strain evidence="3">CM1001059</strain>
    </source>
</reference>
<dbReference type="EnsemblMetazoa" id="AMEC000922-RA">
    <property type="protein sequence ID" value="AMEC000922-PA"/>
    <property type="gene ID" value="AMEC000922"/>
</dbReference>
<accession>A0A182TEK4</accession>
<dbReference type="VEuPathDB" id="VectorBase:AMEC000922"/>
<keyword evidence="3" id="KW-1185">Reference proteome</keyword>
<reference evidence="2" key="2">
    <citation type="submission" date="2020-05" db="UniProtKB">
        <authorList>
            <consortium name="EnsemblMetazoa"/>
        </authorList>
    </citation>
    <scope>IDENTIFICATION</scope>
    <source>
        <strain evidence="2">CM1001059</strain>
    </source>
</reference>
<dbReference type="AlphaFoldDB" id="A0A182TEK4"/>
<dbReference type="Proteomes" id="UP000075902">
    <property type="component" value="Unassembled WGS sequence"/>
</dbReference>
<evidence type="ECO:0000313" key="3">
    <source>
        <dbReference type="Proteomes" id="UP000075902"/>
    </source>
</evidence>
<protein>
    <submittedName>
        <fullName evidence="2">Uncharacterized protein</fullName>
    </submittedName>
</protein>
<sequence>MQNTGRPDCDRSQSMHSRAPCRLQACDKRQPGMSAAACQASFSHALGEGTESGWDNPFRPGGDLSREADEIVNLIKGGKPITPTGDQSLVNGSTPKDSHSTDDPDTTVVDGDGDSLSSIGCHVGLCKTVERAKDRLMCVGYVW</sequence>